<accession>A0A518EUB0</accession>
<evidence type="ECO:0000256" key="1">
    <source>
        <dbReference type="SAM" id="MobiDB-lite"/>
    </source>
</evidence>
<protein>
    <recommendedName>
        <fullName evidence="5">DUF1573 domain-containing protein</fullName>
    </recommendedName>
</protein>
<dbReference type="AlphaFoldDB" id="A0A518EUB0"/>
<gene>
    <name evidence="3" type="ORF">Poly30_31820</name>
</gene>
<feature type="transmembrane region" description="Helical" evidence="2">
    <location>
        <begin position="41"/>
        <end position="61"/>
    </location>
</feature>
<evidence type="ECO:0000256" key="2">
    <source>
        <dbReference type="SAM" id="Phobius"/>
    </source>
</evidence>
<keyword evidence="2" id="KW-0472">Membrane</keyword>
<reference evidence="3 4" key="1">
    <citation type="submission" date="2019-02" db="EMBL/GenBank/DDBJ databases">
        <title>Deep-cultivation of Planctomycetes and their phenomic and genomic characterization uncovers novel biology.</title>
        <authorList>
            <person name="Wiegand S."/>
            <person name="Jogler M."/>
            <person name="Boedeker C."/>
            <person name="Pinto D."/>
            <person name="Vollmers J."/>
            <person name="Rivas-Marin E."/>
            <person name="Kohn T."/>
            <person name="Peeters S.H."/>
            <person name="Heuer A."/>
            <person name="Rast P."/>
            <person name="Oberbeckmann S."/>
            <person name="Bunk B."/>
            <person name="Jeske O."/>
            <person name="Meyerdierks A."/>
            <person name="Storesund J.E."/>
            <person name="Kallscheuer N."/>
            <person name="Luecker S."/>
            <person name="Lage O.M."/>
            <person name="Pohl T."/>
            <person name="Merkel B.J."/>
            <person name="Hornburger P."/>
            <person name="Mueller R.-W."/>
            <person name="Bruemmer F."/>
            <person name="Labrenz M."/>
            <person name="Spormann A.M."/>
            <person name="Op den Camp H."/>
            <person name="Overmann J."/>
            <person name="Amann R."/>
            <person name="Jetten M.S.M."/>
            <person name="Mascher T."/>
            <person name="Medema M.H."/>
            <person name="Devos D.P."/>
            <person name="Kaster A.-K."/>
            <person name="Ovreas L."/>
            <person name="Rohde M."/>
            <person name="Galperin M.Y."/>
            <person name="Jogler C."/>
        </authorList>
    </citation>
    <scope>NUCLEOTIDE SEQUENCE [LARGE SCALE GENOMIC DNA]</scope>
    <source>
        <strain evidence="3 4">Poly30</strain>
    </source>
</reference>
<keyword evidence="2" id="KW-1133">Transmembrane helix</keyword>
<dbReference type="InterPro" id="IPR013783">
    <property type="entry name" value="Ig-like_fold"/>
</dbReference>
<sequence length="557" mass="58662">MTSDTHLRTGLTGLPSTVQLIRGPLDPTHRPMNHSSPRRQFSIGLPVALLAASGFAVSAFASATGTTTTSAALTAPALVQQGGRGSVTDKTPPPKPVTVPAKRVQKPVTSGPAPVEVVKGESGVGANDGPAGGAVKGMTPEQLKQQEEYLAKQKAAGADKGGAARGAVPRPPRNANAKLEIEFGSDKHDFGLARQGDQLTHVFEMKSAGSEPLIISQASPTCGCTLGEVKVKQPGEEVATLYKFGDEIMPGADIELEATLDTTSKSNRTNVRINVYSNDGTAGQNQLQLMANVEPFIDATPKFLQLGEIREGVSKTASVDFRTSSGEAIMLTQDDSRPIPMPQGLSLNVEAINPNDEGKSNHWRATFTIAEDSTAEPKGYMLRLNSDVPLPESKAHAAKPGAVAVYQASTNINYNILGALSLQPQYVSLGLVRPGQTVVRNVRLTCHEPEFDLSNVSVEITGEQAAELAWADRFAASVKPVSGSNAVDIELRLTGLPDDADGSFRGRVNIKTGHPSKPEEFFRFSGVCRKLAGEGGTPVQRPGGAQKAPVKKGDSGQ</sequence>
<dbReference type="InterPro" id="IPR011467">
    <property type="entry name" value="DUF1573"/>
</dbReference>
<name>A0A518EUB0_9BACT</name>
<dbReference type="EMBL" id="CP036434">
    <property type="protein sequence ID" value="QDV07654.1"/>
    <property type="molecule type" value="Genomic_DNA"/>
</dbReference>
<keyword evidence="2" id="KW-0812">Transmembrane</keyword>
<keyword evidence="4" id="KW-1185">Reference proteome</keyword>
<evidence type="ECO:0008006" key="5">
    <source>
        <dbReference type="Google" id="ProtNLM"/>
    </source>
</evidence>
<dbReference type="Pfam" id="PF07610">
    <property type="entry name" value="DUF1573"/>
    <property type="match status" value="1"/>
</dbReference>
<organism evidence="3 4">
    <name type="scientific">Saltatorellus ferox</name>
    <dbReference type="NCBI Taxonomy" id="2528018"/>
    <lineage>
        <taxon>Bacteria</taxon>
        <taxon>Pseudomonadati</taxon>
        <taxon>Planctomycetota</taxon>
        <taxon>Planctomycetia</taxon>
        <taxon>Planctomycetia incertae sedis</taxon>
        <taxon>Saltatorellus</taxon>
    </lineage>
</organism>
<dbReference type="OrthoDB" id="215317at2"/>
<dbReference type="Gene3D" id="2.60.40.10">
    <property type="entry name" value="Immunoglobulins"/>
    <property type="match status" value="1"/>
</dbReference>
<dbReference type="PANTHER" id="PTHR37833:SF1">
    <property type="entry name" value="SIGNAL PEPTIDE PROTEIN"/>
    <property type="match status" value="1"/>
</dbReference>
<evidence type="ECO:0000313" key="3">
    <source>
        <dbReference type="EMBL" id="QDV07654.1"/>
    </source>
</evidence>
<dbReference type="Proteomes" id="UP000320390">
    <property type="component" value="Chromosome"/>
</dbReference>
<evidence type="ECO:0000313" key="4">
    <source>
        <dbReference type="Proteomes" id="UP000320390"/>
    </source>
</evidence>
<feature type="region of interest" description="Disordered" evidence="1">
    <location>
        <begin position="81"/>
        <end position="126"/>
    </location>
</feature>
<feature type="region of interest" description="Disordered" evidence="1">
    <location>
        <begin position="533"/>
        <end position="557"/>
    </location>
</feature>
<proteinExistence type="predicted"/>
<dbReference type="PANTHER" id="PTHR37833">
    <property type="entry name" value="LIPOPROTEIN-RELATED"/>
    <property type="match status" value="1"/>
</dbReference>